<comment type="caution">
    <text evidence="1">The sequence shown here is derived from an EMBL/GenBank/DDBJ whole genome shotgun (WGS) entry which is preliminary data.</text>
</comment>
<dbReference type="OrthoDB" id="411823at2759"/>
<reference evidence="1 2" key="1">
    <citation type="journal article" date="2019" name="Commun. Biol.">
        <title>The bagworm genome reveals a unique fibroin gene that provides high tensile strength.</title>
        <authorList>
            <person name="Kono N."/>
            <person name="Nakamura H."/>
            <person name="Ohtoshi R."/>
            <person name="Tomita M."/>
            <person name="Numata K."/>
            <person name="Arakawa K."/>
        </authorList>
    </citation>
    <scope>NUCLEOTIDE SEQUENCE [LARGE SCALE GENOMIC DNA]</scope>
</reference>
<evidence type="ECO:0000313" key="2">
    <source>
        <dbReference type="Proteomes" id="UP000299102"/>
    </source>
</evidence>
<name>A0A4C1SX75_EUMVA</name>
<proteinExistence type="predicted"/>
<accession>A0A4C1SX75</accession>
<gene>
    <name evidence="1" type="ORF">EVAR_5156_1</name>
</gene>
<organism evidence="1 2">
    <name type="scientific">Eumeta variegata</name>
    <name type="common">Bagworm moth</name>
    <name type="synonym">Eumeta japonica</name>
    <dbReference type="NCBI Taxonomy" id="151549"/>
    <lineage>
        <taxon>Eukaryota</taxon>
        <taxon>Metazoa</taxon>
        <taxon>Ecdysozoa</taxon>
        <taxon>Arthropoda</taxon>
        <taxon>Hexapoda</taxon>
        <taxon>Insecta</taxon>
        <taxon>Pterygota</taxon>
        <taxon>Neoptera</taxon>
        <taxon>Endopterygota</taxon>
        <taxon>Lepidoptera</taxon>
        <taxon>Glossata</taxon>
        <taxon>Ditrysia</taxon>
        <taxon>Tineoidea</taxon>
        <taxon>Psychidae</taxon>
        <taxon>Oiketicinae</taxon>
        <taxon>Eumeta</taxon>
    </lineage>
</organism>
<sequence>MDCNTERLSVCFCCTNRPRSASILPGLAVLLNNCTFKTSMKRKVFDTLFQIEIGENKCRIIKISNKMIRLFSWKEETLFSQVSSLLLRWGIGFRERRSHLTP</sequence>
<dbReference type="AlphaFoldDB" id="A0A4C1SX75"/>
<dbReference type="EMBL" id="BGZK01000019">
    <property type="protein sequence ID" value="GBP05870.1"/>
    <property type="molecule type" value="Genomic_DNA"/>
</dbReference>
<evidence type="ECO:0000313" key="1">
    <source>
        <dbReference type="EMBL" id="GBP05870.1"/>
    </source>
</evidence>
<keyword evidence="2" id="KW-1185">Reference proteome</keyword>
<dbReference type="Proteomes" id="UP000299102">
    <property type="component" value="Unassembled WGS sequence"/>
</dbReference>
<protein>
    <submittedName>
        <fullName evidence="1">Uncharacterized protein</fullName>
    </submittedName>
</protein>